<protein>
    <submittedName>
        <fullName evidence="1">Uncharacterized protein</fullName>
    </submittedName>
</protein>
<proteinExistence type="predicted"/>
<sequence>MDSWIHRSVDFAYTCKEGKREIYLPGSVGSGIAEMMFHSEAVTNASVIRLLGKAWVWVSFVLLD</sequence>
<name>A0A0P5VJM8_9CRUS</name>
<reference evidence="1" key="1">
    <citation type="submission" date="2015-10" db="EMBL/GenBank/DDBJ databases">
        <title>EvidentialGene: Evidence-directed Construction of Complete mRNA Transcriptomes without Genomes.</title>
        <authorList>
            <person name="Gilbert D.G."/>
        </authorList>
    </citation>
    <scope>NUCLEOTIDE SEQUENCE</scope>
</reference>
<dbReference type="AlphaFoldDB" id="A0A0P5VJM8"/>
<evidence type="ECO:0000313" key="1">
    <source>
        <dbReference type="EMBL" id="JAN86828.1"/>
    </source>
</evidence>
<accession>A0A0P5VJM8</accession>
<dbReference type="EMBL" id="GDIQ01007909">
    <property type="protein sequence ID" value="JAN86828.1"/>
    <property type="molecule type" value="Transcribed_RNA"/>
</dbReference>
<organism evidence="1">
    <name type="scientific">Daphnia magna</name>
    <dbReference type="NCBI Taxonomy" id="35525"/>
    <lineage>
        <taxon>Eukaryota</taxon>
        <taxon>Metazoa</taxon>
        <taxon>Ecdysozoa</taxon>
        <taxon>Arthropoda</taxon>
        <taxon>Crustacea</taxon>
        <taxon>Branchiopoda</taxon>
        <taxon>Diplostraca</taxon>
        <taxon>Cladocera</taxon>
        <taxon>Anomopoda</taxon>
        <taxon>Daphniidae</taxon>
        <taxon>Daphnia</taxon>
    </lineage>
</organism>